<reference evidence="1 2" key="1">
    <citation type="submission" date="2017-06" db="EMBL/GenBank/DDBJ databases">
        <title>Genome sequencing of cyanobaciteial culture collection at National Institute for Environmental Studies (NIES).</title>
        <authorList>
            <person name="Hirose Y."/>
            <person name="Shimura Y."/>
            <person name="Fujisawa T."/>
            <person name="Nakamura Y."/>
            <person name="Kawachi M."/>
        </authorList>
    </citation>
    <scope>NUCLEOTIDE SEQUENCE [LARGE SCALE GENOMIC DNA]</scope>
    <source>
        <strain evidence="1 2">NIES-2135</strain>
        <plasmid evidence="2">Plasmid Plasmid2 dna</plasmid>
    </source>
</reference>
<name>A0A1Z4JSD6_LEPBY</name>
<dbReference type="AlphaFoldDB" id="A0A1Z4JSD6"/>
<dbReference type="EMBL" id="AP018205">
    <property type="protein sequence ID" value="BAY59596.1"/>
    <property type="molecule type" value="Genomic_DNA"/>
</dbReference>
<sequence>MGYVASRRGRYPGKSIYRPQSTVTDTPTWAVFWEVQELELLQKSIPIGNLRGKNKKANYGARFIPEGPVLIEHPAVRL</sequence>
<protein>
    <submittedName>
        <fullName evidence="1">Uncharacterized protein</fullName>
    </submittedName>
</protein>
<organism evidence="1 2">
    <name type="scientific">Leptolyngbya boryana NIES-2135</name>
    <dbReference type="NCBI Taxonomy" id="1973484"/>
    <lineage>
        <taxon>Bacteria</taxon>
        <taxon>Bacillati</taxon>
        <taxon>Cyanobacteriota</taxon>
        <taxon>Cyanophyceae</taxon>
        <taxon>Leptolyngbyales</taxon>
        <taxon>Leptolyngbyaceae</taxon>
        <taxon>Leptolyngbya group</taxon>
        <taxon>Leptolyngbya</taxon>
    </lineage>
</organism>
<proteinExistence type="predicted"/>
<geneLocation type="plasmid" evidence="1">
    <name>plasmid2</name>
</geneLocation>
<evidence type="ECO:0000313" key="1">
    <source>
        <dbReference type="EMBL" id="BAY59596.1"/>
    </source>
</evidence>
<evidence type="ECO:0000313" key="2">
    <source>
        <dbReference type="Proteomes" id="UP000217895"/>
    </source>
</evidence>
<gene>
    <name evidence="1" type="ORF">NIES2135_64730</name>
</gene>
<dbReference type="Proteomes" id="UP000217895">
    <property type="component" value="Plasmid Plasmid2 dna"/>
</dbReference>
<keyword evidence="2" id="KW-1185">Reference proteome</keyword>
<keyword evidence="1" id="KW-0614">Plasmid</keyword>
<accession>A0A1Z4JSD6</accession>